<evidence type="ECO:0000256" key="1">
    <source>
        <dbReference type="SAM" id="SignalP"/>
    </source>
</evidence>
<dbReference type="AlphaFoldDB" id="A0A317U3R5"/>
<dbReference type="EMBL" id="RZGX01000018">
    <property type="protein sequence ID" value="RUR21192.1"/>
    <property type="molecule type" value="Genomic_DNA"/>
</dbReference>
<gene>
    <name evidence="2" type="ORF">DGG96_12315</name>
    <name evidence="3" type="ORF">ELY20_12860</name>
</gene>
<comment type="caution">
    <text evidence="2">The sequence shown here is derived from an EMBL/GenBank/DDBJ whole genome shotgun (WGS) entry which is preliminary data.</text>
</comment>
<dbReference type="Proteomes" id="UP000247152">
    <property type="component" value="Unassembled WGS sequence"/>
</dbReference>
<accession>A0A317U3R5</accession>
<keyword evidence="5" id="KW-1185">Reference proteome</keyword>
<dbReference type="RefSeq" id="WP_110142960.1">
    <property type="nucleotide sequence ID" value="NZ_QHJG01000019.1"/>
</dbReference>
<proteinExistence type="predicted"/>
<name>A0A317U3R5_9GAMM</name>
<feature type="signal peptide" evidence="1">
    <location>
        <begin position="1"/>
        <end position="21"/>
    </location>
</feature>
<dbReference type="SUPFAM" id="SSF56925">
    <property type="entry name" value="OMPA-like"/>
    <property type="match status" value="1"/>
</dbReference>
<dbReference type="Gene3D" id="2.40.160.20">
    <property type="match status" value="1"/>
</dbReference>
<evidence type="ECO:0000313" key="4">
    <source>
        <dbReference type="Proteomes" id="UP000247152"/>
    </source>
</evidence>
<evidence type="ECO:0000313" key="2">
    <source>
        <dbReference type="EMBL" id="PWY55406.1"/>
    </source>
</evidence>
<dbReference type="InterPro" id="IPR011250">
    <property type="entry name" value="OMP/PagP_B-barrel"/>
</dbReference>
<evidence type="ECO:0000313" key="3">
    <source>
        <dbReference type="EMBL" id="RUR21192.1"/>
    </source>
</evidence>
<evidence type="ECO:0000313" key="5">
    <source>
        <dbReference type="Proteomes" id="UP000287374"/>
    </source>
</evidence>
<feature type="chain" id="PRO_5016273906" evidence="1">
    <location>
        <begin position="22"/>
        <end position="262"/>
    </location>
</feature>
<protein>
    <submittedName>
        <fullName evidence="2">Uncharacterized protein</fullName>
    </submittedName>
</protein>
<keyword evidence="1" id="KW-0732">Signal</keyword>
<dbReference type="EMBL" id="QHJG01000019">
    <property type="protein sequence ID" value="PWY55406.1"/>
    <property type="molecule type" value="Genomic_DNA"/>
</dbReference>
<dbReference type="Proteomes" id="UP000287374">
    <property type="component" value="Unassembled WGS sequence"/>
</dbReference>
<reference evidence="3 5" key="2">
    <citation type="submission" date="2018-12" db="EMBL/GenBank/DDBJ databases">
        <title>Legionella sp,whole genome shotgun sequence.</title>
        <authorList>
            <person name="Wu H."/>
        </authorList>
    </citation>
    <scope>NUCLEOTIDE SEQUENCE [LARGE SCALE GENOMIC DNA]</scope>
    <source>
        <strain evidence="5">km489</strain>
        <strain evidence="3">Km489</strain>
    </source>
</reference>
<sequence length="262" mass="27646">MRQIIKFGFILGLSTSGSAFSAEPVQGLYLGLLGQLSHATNLDLNFSLTQLPNLGTIGTVQLGPVGGGIGASLGYKIQNFRLEGEFLFNINNYGQLNAGSCTLISPAVLGPEGTCPAEVVDVGLGFNGYTIGLYGFFNAFYDFLSSDPNVNFVPYLGVGVGGADILNHAVFQSNNQCISLGTCSPIVNESFNNSHFGFAAQGIIGFNYYIDDFTTIGLDFRYVSTFNFSNNNSGSSTTNSSNSAFGISTINLTGNFALEKAS</sequence>
<dbReference type="OrthoDB" id="5647185at2"/>
<reference evidence="2 4" key="1">
    <citation type="submission" date="2018-05" db="EMBL/GenBank/DDBJ databases">
        <title>Legionella qingyii sp.nov., whole genome shotgun sequence.</title>
        <authorList>
            <person name="Wu H."/>
            <person name="Zhu Q."/>
            <person name="Hu C."/>
        </authorList>
    </citation>
    <scope>NUCLEOTIDE SEQUENCE [LARGE SCALE GENOMIC DNA]</scope>
    <source>
        <strain evidence="2 4">HEB18</strain>
    </source>
</reference>
<organism evidence="2 4">
    <name type="scientific">Legionella qingyii</name>
    <dbReference type="NCBI Taxonomy" id="2184757"/>
    <lineage>
        <taxon>Bacteria</taxon>
        <taxon>Pseudomonadati</taxon>
        <taxon>Pseudomonadota</taxon>
        <taxon>Gammaproteobacteria</taxon>
        <taxon>Legionellales</taxon>
        <taxon>Legionellaceae</taxon>
        <taxon>Legionella</taxon>
    </lineage>
</organism>